<dbReference type="EMBL" id="KZ293714">
    <property type="protein sequence ID" value="PBK82647.1"/>
    <property type="molecule type" value="Genomic_DNA"/>
</dbReference>
<gene>
    <name evidence="1" type="ORF">ARMGADRAFT_729281</name>
</gene>
<keyword evidence="2" id="KW-1185">Reference proteome</keyword>
<dbReference type="AlphaFoldDB" id="A0A2H3D0V4"/>
<protein>
    <submittedName>
        <fullName evidence="1">Uncharacterized protein</fullName>
    </submittedName>
</protein>
<sequence length="98" mass="10849">MSILMVHLTKSPSLSTIPRTSVYQHPMGVVASPTASSEACEATVDYLLSERLARAWIVLCCLENRHSRSEDERNASLCFITPASSLLQGQRSMYSRTC</sequence>
<name>A0A2H3D0V4_ARMGA</name>
<evidence type="ECO:0000313" key="1">
    <source>
        <dbReference type="EMBL" id="PBK82647.1"/>
    </source>
</evidence>
<reference evidence="2" key="1">
    <citation type="journal article" date="2017" name="Nat. Ecol. Evol.">
        <title>Genome expansion and lineage-specific genetic innovations in the forest pathogenic fungi Armillaria.</title>
        <authorList>
            <person name="Sipos G."/>
            <person name="Prasanna A.N."/>
            <person name="Walter M.C."/>
            <person name="O'Connor E."/>
            <person name="Balint B."/>
            <person name="Krizsan K."/>
            <person name="Kiss B."/>
            <person name="Hess J."/>
            <person name="Varga T."/>
            <person name="Slot J."/>
            <person name="Riley R."/>
            <person name="Boka B."/>
            <person name="Rigling D."/>
            <person name="Barry K."/>
            <person name="Lee J."/>
            <person name="Mihaltcheva S."/>
            <person name="LaButti K."/>
            <person name="Lipzen A."/>
            <person name="Waldron R."/>
            <person name="Moloney N.M."/>
            <person name="Sperisen C."/>
            <person name="Kredics L."/>
            <person name="Vagvoelgyi C."/>
            <person name="Patrignani A."/>
            <person name="Fitzpatrick D."/>
            <person name="Nagy I."/>
            <person name="Doyle S."/>
            <person name="Anderson J.B."/>
            <person name="Grigoriev I.V."/>
            <person name="Gueldener U."/>
            <person name="Muensterkoetter M."/>
            <person name="Nagy L.G."/>
        </authorList>
    </citation>
    <scope>NUCLEOTIDE SEQUENCE [LARGE SCALE GENOMIC DNA]</scope>
    <source>
        <strain evidence="2">Ar21-2</strain>
    </source>
</reference>
<proteinExistence type="predicted"/>
<dbReference type="Proteomes" id="UP000217790">
    <property type="component" value="Unassembled WGS sequence"/>
</dbReference>
<accession>A0A2H3D0V4</accession>
<dbReference type="InParanoid" id="A0A2H3D0V4"/>
<evidence type="ECO:0000313" key="2">
    <source>
        <dbReference type="Proteomes" id="UP000217790"/>
    </source>
</evidence>
<organism evidence="1 2">
    <name type="scientific">Armillaria gallica</name>
    <name type="common">Bulbous honey fungus</name>
    <name type="synonym">Armillaria bulbosa</name>
    <dbReference type="NCBI Taxonomy" id="47427"/>
    <lineage>
        <taxon>Eukaryota</taxon>
        <taxon>Fungi</taxon>
        <taxon>Dikarya</taxon>
        <taxon>Basidiomycota</taxon>
        <taxon>Agaricomycotina</taxon>
        <taxon>Agaricomycetes</taxon>
        <taxon>Agaricomycetidae</taxon>
        <taxon>Agaricales</taxon>
        <taxon>Marasmiineae</taxon>
        <taxon>Physalacriaceae</taxon>
        <taxon>Armillaria</taxon>
    </lineage>
</organism>
<dbReference type="OrthoDB" id="10506561at2759"/>